<evidence type="ECO:0000313" key="2">
    <source>
        <dbReference type="EMBL" id="MBD1382330.1"/>
    </source>
</evidence>
<name>A0A926NJQ3_9BACI</name>
<dbReference type="RefSeq" id="WP_191160417.1">
    <property type="nucleotide sequence ID" value="NZ_JACXAI010000029.1"/>
</dbReference>
<dbReference type="PANTHER" id="PTHR39209">
    <property type="match status" value="1"/>
</dbReference>
<dbReference type="EMBL" id="JACXAI010000029">
    <property type="protein sequence ID" value="MBD1382330.1"/>
    <property type="molecule type" value="Genomic_DNA"/>
</dbReference>
<feature type="domain" description="B3/B4 tRNA-binding" evidence="1">
    <location>
        <begin position="60"/>
        <end position="210"/>
    </location>
</feature>
<dbReference type="PANTHER" id="PTHR39209:SF2">
    <property type="entry name" value="CYTOPLASMIC PROTEIN"/>
    <property type="match status" value="1"/>
</dbReference>
<evidence type="ECO:0000259" key="1">
    <source>
        <dbReference type="SMART" id="SM00873"/>
    </source>
</evidence>
<proteinExistence type="predicted"/>
<keyword evidence="3" id="KW-1185">Reference proteome</keyword>
<dbReference type="InterPro" id="IPR005146">
    <property type="entry name" value="B3/B4_tRNA-bd"/>
</dbReference>
<dbReference type="SMART" id="SM00873">
    <property type="entry name" value="B3_4"/>
    <property type="match status" value="1"/>
</dbReference>
<dbReference type="GO" id="GO:0003723">
    <property type="term" value="F:RNA binding"/>
    <property type="evidence" value="ECO:0007669"/>
    <property type="project" value="InterPro"/>
</dbReference>
<dbReference type="AlphaFoldDB" id="A0A926NJQ3"/>
<dbReference type="SUPFAM" id="SSF56037">
    <property type="entry name" value="PheT/TilS domain"/>
    <property type="match status" value="1"/>
</dbReference>
<dbReference type="Proteomes" id="UP000626844">
    <property type="component" value="Unassembled WGS sequence"/>
</dbReference>
<dbReference type="Pfam" id="PF03483">
    <property type="entry name" value="B3_4"/>
    <property type="match status" value="1"/>
</dbReference>
<gene>
    <name evidence="2" type="ORF">IC621_19090</name>
</gene>
<accession>A0A926NJQ3</accession>
<evidence type="ECO:0000313" key="3">
    <source>
        <dbReference type="Proteomes" id="UP000626844"/>
    </source>
</evidence>
<protein>
    <recommendedName>
        <fullName evidence="1">B3/B4 tRNA-binding domain-containing protein</fullName>
    </recommendedName>
</protein>
<dbReference type="Gene3D" id="3.50.40.10">
    <property type="entry name" value="Phenylalanyl-trna Synthetase, Chain B, domain 3"/>
    <property type="match status" value="1"/>
</dbReference>
<organism evidence="2 3">
    <name type="scientific">Metabacillus arenae</name>
    <dbReference type="NCBI Taxonomy" id="2771434"/>
    <lineage>
        <taxon>Bacteria</taxon>
        <taxon>Bacillati</taxon>
        <taxon>Bacillota</taxon>
        <taxon>Bacilli</taxon>
        <taxon>Bacillales</taxon>
        <taxon>Bacillaceae</taxon>
        <taxon>Metabacillus</taxon>
    </lineage>
</organism>
<dbReference type="InterPro" id="IPR020825">
    <property type="entry name" value="Phe-tRNA_synthase-like_B3/B4"/>
</dbReference>
<reference evidence="2" key="1">
    <citation type="submission" date="2020-09" db="EMBL/GenBank/DDBJ databases">
        <title>A novel bacterium of genus Bacillus, isolated from South China Sea.</title>
        <authorList>
            <person name="Huang H."/>
            <person name="Mo K."/>
            <person name="Hu Y."/>
        </authorList>
    </citation>
    <scope>NUCLEOTIDE SEQUENCE</scope>
    <source>
        <strain evidence="2">IB182487</strain>
    </source>
</reference>
<sequence>MEISSSIKDIIPHFKLGIIHYKNIEVSDSPQMLKGRFRLFQESLFFELEEKNINELPGIKIWRELFKKIGTDPNRYRPSNEALYRRIKKQQYIGTVHSAADLNNFFSLQYEIPLGIYDSDKLNGKIELRIGTETDHYLAINNREVNMQHKFVTADETGAFGSPFVDSKRTAVTLETKNAVQIIYLEPSMEEKDRNELLSSLAEMFTQIHGGEADIEIIT</sequence>
<comment type="caution">
    <text evidence="2">The sequence shown here is derived from an EMBL/GenBank/DDBJ whole genome shotgun (WGS) entry which is preliminary data.</text>
</comment>
<dbReference type="GO" id="GO:0004826">
    <property type="term" value="F:phenylalanine-tRNA ligase activity"/>
    <property type="evidence" value="ECO:0007669"/>
    <property type="project" value="InterPro"/>
</dbReference>